<accession>A0A0D1VX17</accession>
<proteinExistence type="predicted"/>
<organism evidence="5 7">
    <name type="scientific">Aneurinibacillus migulanus</name>
    <name type="common">Bacillus migulanus</name>
    <dbReference type="NCBI Taxonomy" id="47500"/>
    <lineage>
        <taxon>Bacteria</taxon>
        <taxon>Bacillati</taxon>
        <taxon>Bacillota</taxon>
        <taxon>Bacilli</taxon>
        <taxon>Bacillales</taxon>
        <taxon>Paenibacillaceae</taxon>
        <taxon>Aneurinibacillus group</taxon>
        <taxon>Aneurinibacillus</taxon>
    </lineage>
</organism>
<evidence type="ECO:0000256" key="1">
    <source>
        <dbReference type="ARBA" id="ARBA00022448"/>
    </source>
</evidence>
<dbReference type="Pfam" id="PF00005">
    <property type="entry name" value="ABC_tran"/>
    <property type="match status" value="1"/>
</dbReference>
<dbReference type="GO" id="GO:0016887">
    <property type="term" value="F:ATP hydrolysis activity"/>
    <property type="evidence" value="ECO:0007669"/>
    <property type="project" value="InterPro"/>
</dbReference>
<dbReference type="GeneID" id="42307066"/>
<keyword evidence="3 5" id="KW-0067">ATP-binding</keyword>
<dbReference type="PATRIC" id="fig|47500.8.peg.4168"/>
<name>A0A0D1VX17_ANEMI</name>
<dbReference type="InterPro" id="IPR003593">
    <property type="entry name" value="AAA+_ATPase"/>
</dbReference>
<gene>
    <name evidence="5" type="ORF">AF333_18050</name>
    <name evidence="6" type="ORF">SAMN04487909_13662</name>
</gene>
<evidence type="ECO:0000313" key="5">
    <source>
        <dbReference type="EMBL" id="KON97088.1"/>
    </source>
</evidence>
<dbReference type="SUPFAM" id="SSF52540">
    <property type="entry name" value="P-loop containing nucleoside triphosphate hydrolases"/>
    <property type="match status" value="1"/>
</dbReference>
<evidence type="ECO:0000259" key="4">
    <source>
        <dbReference type="PROSITE" id="PS50893"/>
    </source>
</evidence>
<dbReference type="InterPro" id="IPR051782">
    <property type="entry name" value="ABC_Transporter_VariousFunc"/>
</dbReference>
<dbReference type="Proteomes" id="UP000182836">
    <property type="component" value="Unassembled WGS sequence"/>
</dbReference>
<dbReference type="InterPro" id="IPR003439">
    <property type="entry name" value="ABC_transporter-like_ATP-bd"/>
</dbReference>
<sequence length="233" mass="26301">MSDVLVKFQHVSKKYQSKVALHNISFELPRGKIIGLIGTNGSGKSTMLKLMAGLIRPTRGMVMINGEQIKRRIPEQVSFLPDGDHLYPFYTVQQTIDVFGSIYSDFDKKKAIEMLTFMELPGDQFIKVLSKGNKGRLKIILALSRQVPLILMDEPLSGLDPIVRNSIIKSLISFIDVERQTVIMSTHEVAEVEPILDMAVLIHNGELQSIQEVEQIRFTSNMSLVEWMKKSAK</sequence>
<reference evidence="6 8" key="2">
    <citation type="submission" date="2016-10" db="EMBL/GenBank/DDBJ databases">
        <authorList>
            <person name="de Groot N.N."/>
        </authorList>
    </citation>
    <scope>NUCLEOTIDE SEQUENCE [LARGE SCALE GENOMIC DNA]</scope>
    <source>
        <strain evidence="6 8">DSM 2895</strain>
    </source>
</reference>
<dbReference type="Gene3D" id="3.40.50.300">
    <property type="entry name" value="P-loop containing nucleotide triphosphate hydrolases"/>
    <property type="match status" value="1"/>
</dbReference>
<dbReference type="OrthoDB" id="9804819at2"/>
<dbReference type="PANTHER" id="PTHR42939">
    <property type="entry name" value="ABC TRANSPORTER ATP-BINDING PROTEIN ALBC-RELATED"/>
    <property type="match status" value="1"/>
</dbReference>
<dbReference type="PANTHER" id="PTHR42939:SF1">
    <property type="entry name" value="ABC TRANSPORTER ATP-BINDING PROTEIN ALBC-RELATED"/>
    <property type="match status" value="1"/>
</dbReference>
<reference evidence="5 7" key="1">
    <citation type="submission" date="2015-07" db="EMBL/GenBank/DDBJ databases">
        <title>Fjat-14205 dsm 2895.</title>
        <authorList>
            <person name="Liu B."/>
            <person name="Wang J."/>
            <person name="Zhu Y."/>
            <person name="Liu G."/>
            <person name="Chen Q."/>
            <person name="Chen Z."/>
            <person name="Lan J."/>
            <person name="Che J."/>
            <person name="Ge C."/>
            <person name="Shi H."/>
            <person name="Pan Z."/>
            <person name="Liu X."/>
        </authorList>
    </citation>
    <scope>NUCLEOTIDE SEQUENCE [LARGE SCALE GENOMIC DNA]</scope>
    <source>
        <strain evidence="5 7">DSM 2895</strain>
    </source>
</reference>
<dbReference type="GO" id="GO:0005524">
    <property type="term" value="F:ATP binding"/>
    <property type="evidence" value="ECO:0007669"/>
    <property type="project" value="UniProtKB-KW"/>
</dbReference>
<dbReference type="AlphaFoldDB" id="A0A0D1VX17"/>
<evidence type="ECO:0000313" key="8">
    <source>
        <dbReference type="Proteomes" id="UP000182836"/>
    </source>
</evidence>
<dbReference type="Proteomes" id="UP000037269">
    <property type="component" value="Unassembled WGS sequence"/>
</dbReference>
<keyword evidence="2" id="KW-0547">Nucleotide-binding</keyword>
<evidence type="ECO:0000313" key="7">
    <source>
        <dbReference type="Proteomes" id="UP000037269"/>
    </source>
</evidence>
<evidence type="ECO:0000313" key="6">
    <source>
        <dbReference type="EMBL" id="SDK04138.1"/>
    </source>
</evidence>
<feature type="domain" description="ABC transporter" evidence="4">
    <location>
        <begin position="6"/>
        <end position="229"/>
    </location>
</feature>
<protein>
    <submittedName>
        <fullName evidence="6">ABC-2 type transport system ATP-binding protein</fullName>
    </submittedName>
    <submittedName>
        <fullName evidence="5">Spermidine/putrescine ABC transporter ATP-binding protein</fullName>
    </submittedName>
</protein>
<keyword evidence="1" id="KW-0813">Transport</keyword>
<dbReference type="RefSeq" id="WP_043068590.1">
    <property type="nucleotide sequence ID" value="NZ_BJOA01000327.1"/>
</dbReference>
<dbReference type="EMBL" id="FNED01000036">
    <property type="protein sequence ID" value="SDK04138.1"/>
    <property type="molecule type" value="Genomic_DNA"/>
</dbReference>
<dbReference type="InterPro" id="IPR027417">
    <property type="entry name" value="P-loop_NTPase"/>
</dbReference>
<dbReference type="EMBL" id="LGUG01000004">
    <property type="protein sequence ID" value="KON97088.1"/>
    <property type="molecule type" value="Genomic_DNA"/>
</dbReference>
<dbReference type="STRING" id="47500.AF333_18050"/>
<dbReference type="CDD" id="cd03230">
    <property type="entry name" value="ABC_DR_subfamily_A"/>
    <property type="match status" value="1"/>
</dbReference>
<evidence type="ECO:0000256" key="3">
    <source>
        <dbReference type="ARBA" id="ARBA00022840"/>
    </source>
</evidence>
<dbReference type="PROSITE" id="PS50893">
    <property type="entry name" value="ABC_TRANSPORTER_2"/>
    <property type="match status" value="1"/>
</dbReference>
<dbReference type="SMART" id="SM00382">
    <property type="entry name" value="AAA"/>
    <property type="match status" value="1"/>
</dbReference>
<keyword evidence="7" id="KW-1185">Reference proteome</keyword>
<evidence type="ECO:0000256" key="2">
    <source>
        <dbReference type="ARBA" id="ARBA00022741"/>
    </source>
</evidence>